<evidence type="ECO:0000313" key="2">
    <source>
        <dbReference type="Proteomes" id="UP001569428"/>
    </source>
</evidence>
<evidence type="ECO:0000313" key="1">
    <source>
        <dbReference type="EMBL" id="MFA0810600.1"/>
    </source>
</evidence>
<keyword evidence="2" id="KW-1185">Reference proteome</keyword>
<comment type="caution">
    <text evidence="1">The sequence shown here is derived from an EMBL/GenBank/DDBJ whole genome shotgun (WGS) entry which is preliminary data.</text>
</comment>
<dbReference type="EMBL" id="JBGMEK010000010">
    <property type="protein sequence ID" value="MFA0810600.1"/>
    <property type="molecule type" value="Genomic_DNA"/>
</dbReference>
<protein>
    <submittedName>
        <fullName evidence="1">Uncharacterized protein</fullName>
    </submittedName>
</protein>
<proteinExistence type="predicted"/>
<name>A0ABV4NY39_9GAMM</name>
<dbReference type="RefSeq" id="WP_371838172.1">
    <property type="nucleotide sequence ID" value="NZ_JBGMEK010000010.1"/>
</dbReference>
<dbReference type="Proteomes" id="UP001569428">
    <property type="component" value="Unassembled WGS sequence"/>
</dbReference>
<organism evidence="1 2">
    <name type="scientific">Microbulbifer epialgicus</name>
    <dbReference type="NCBI Taxonomy" id="393907"/>
    <lineage>
        <taxon>Bacteria</taxon>
        <taxon>Pseudomonadati</taxon>
        <taxon>Pseudomonadota</taxon>
        <taxon>Gammaproteobacteria</taxon>
        <taxon>Cellvibrionales</taxon>
        <taxon>Microbulbiferaceae</taxon>
        <taxon>Microbulbifer</taxon>
    </lineage>
</organism>
<gene>
    <name evidence="1" type="ORF">ACCI49_06680</name>
</gene>
<sequence length="68" mass="7413">MEWIVITGNHVAIDARSTMALAGNLDQNLAGENAGIESNKSIPKSLEDYLKFSEADMVPIYQMDNTGL</sequence>
<reference evidence="1 2" key="1">
    <citation type="submission" date="2024-08" db="EMBL/GenBank/DDBJ databases">
        <authorList>
            <person name="Ishaq N."/>
        </authorList>
    </citation>
    <scope>NUCLEOTIDE SEQUENCE [LARGE SCALE GENOMIC DNA]</scope>
    <source>
        <strain evidence="1 2">DSM 18651</strain>
    </source>
</reference>
<accession>A0ABV4NY39</accession>